<accession>A0A8T2FX48</accession>
<proteinExistence type="predicted"/>
<protein>
    <submittedName>
        <fullName evidence="2">Uncharacterized protein</fullName>
    </submittedName>
</protein>
<gene>
    <name evidence="2" type="ORF">ISN45_At02g040800</name>
</gene>
<feature type="compositionally biased region" description="Basic and acidic residues" evidence="1">
    <location>
        <begin position="11"/>
        <end position="36"/>
    </location>
</feature>
<reference evidence="2 3" key="1">
    <citation type="submission" date="2020-12" db="EMBL/GenBank/DDBJ databases">
        <title>Concerted genomic and epigenomic changes stabilize Arabidopsis allopolyploids.</title>
        <authorList>
            <person name="Chen Z."/>
        </authorList>
    </citation>
    <scope>NUCLEOTIDE SEQUENCE [LARGE SCALE GENOMIC DNA]</scope>
    <source>
        <strain evidence="2">Allo738</strain>
        <tissue evidence="2">Leaf</tissue>
    </source>
</reference>
<feature type="region of interest" description="Disordered" evidence="1">
    <location>
        <begin position="1"/>
        <end position="36"/>
    </location>
</feature>
<dbReference type="AlphaFoldDB" id="A0A8T2FX48"/>
<evidence type="ECO:0000313" key="3">
    <source>
        <dbReference type="Proteomes" id="UP000694240"/>
    </source>
</evidence>
<evidence type="ECO:0000256" key="1">
    <source>
        <dbReference type="SAM" id="MobiDB-lite"/>
    </source>
</evidence>
<feature type="compositionally biased region" description="Basic residues" evidence="1">
    <location>
        <begin position="1"/>
        <end position="10"/>
    </location>
</feature>
<comment type="caution">
    <text evidence="2">The sequence shown here is derived from an EMBL/GenBank/DDBJ whole genome shotgun (WGS) entry which is preliminary data.</text>
</comment>
<evidence type="ECO:0000313" key="2">
    <source>
        <dbReference type="EMBL" id="KAG7639806.1"/>
    </source>
</evidence>
<organism evidence="2 3">
    <name type="scientific">Arabidopsis thaliana x Arabidopsis arenosa</name>
    <dbReference type="NCBI Taxonomy" id="1240361"/>
    <lineage>
        <taxon>Eukaryota</taxon>
        <taxon>Viridiplantae</taxon>
        <taxon>Streptophyta</taxon>
        <taxon>Embryophyta</taxon>
        <taxon>Tracheophyta</taxon>
        <taxon>Spermatophyta</taxon>
        <taxon>Magnoliopsida</taxon>
        <taxon>eudicotyledons</taxon>
        <taxon>Gunneridae</taxon>
        <taxon>Pentapetalae</taxon>
        <taxon>rosids</taxon>
        <taxon>malvids</taxon>
        <taxon>Brassicales</taxon>
        <taxon>Brassicaceae</taxon>
        <taxon>Camelineae</taxon>
        <taxon>Arabidopsis</taxon>
    </lineage>
</organism>
<dbReference type="Proteomes" id="UP000694240">
    <property type="component" value="Chromosome 2"/>
</dbReference>
<name>A0A8T2FX48_9BRAS</name>
<keyword evidence="3" id="KW-1185">Reference proteome</keyword>
<sequence>MRKQLRLGKRRALDDAPTHVHVSERERRKVPLRGDE</sequence>
<dbReference type="EMBL" id="JAEFBK010000002">
    <property type="protein sequence ID" value="KAG7639806.1"/>
    <property type="molecule type" value="Genomic_DNA"/>
</dbReference>